<accession>A0A5A8CC65</accession>
<organism evidence="6 10">
    <name type="scientific">Cafeteria roenbergensis</name>
    <name type="common">Marine flagellate</name>
    <dbReference type="NCBI Taxonomy" id="33653"/>
    <lineage>
        <taxon>Eukaryota</taxon>
        <taxon>Sar</taxon>
        <taxon>Stramenopiles</taxon>
        <taxon>Bigyra</taxon>
        <taxon>Opalozoa</taxon>
        <taxon>Bicosoecida</taxon>
        <taxon>Cafeteriaceae</taxon>
        <taxon>Cafeteria</taxon>
    </lineage>
</organism>
<feature type="domain" description="WD repeat-containing protein 54 beta-propeller" evidence="4">
    <location>
        <begin position="222"/>
        <end position="373"/>
    </location>
</feature>
<proteinExistence type="predicted"/>
<dbReference type="Gene3D" id="2.130.10.10">
    <property type="entry name" value="YVTN repeat-like/Quinoprotein amine dehydrogenase"/>
    <property type="match status" value="2"/>
</dbReference>
<sequence>MAASGSAKRYDVGNMQSIRLTATNPVTGARFSPTPSMLFNNLSASPSDKALTFVHKGMAVSVDGSVVGGDNTTNGKAIRLGASVGTGAKWVALGASPLLVVTTEANFQIWDGAGDHLLFFAGATDGVAAEPSRSGLQSPMAAASRASAAAGPDGGSHVASLAASAPCRGVGASHVARTVIVGCGSDLIVAQAEADLKTFSMLPRVRAHDDAEVTDLSVDESGVKLVTGASDGTVGIWDARVTSKLGDVEPLAADGGVTAPIASVLVRGDLIAAADVLGRLRLIRYSSQKTVAVVNAHPRAITALALHPREFLFATASEDAVIKLWAMPEAAAGGSRVEHRGSLELTDHPITGLAFANDGSLAAASFDVVHLRVLRAS</sequence>
<dbReference type="InterPro" id="IPR015943">
    <property type="entry name" value="WD40/YVTN_repeat-like_dom_sf"/>
</dbReference>
<evidence type="ECO:0000256" key="1">
    <source>
        <dbReference type="ARBA" id="ARBA00022574"/>
    </source>
</evidence>
<protein>
    <recommendedName>
        <fullName evidence="4">WD repeat-containing protein 54 beta-propeller domain-containing protein</fullName>
    </recommendedName>
</protein>
<evidence type="ECO:0000313" key="12">
    <source>
        <dbReference type="Proteomes" id="UP000325113"/>
    </source>
</evidence>
<evidence type="ECO:0000313" key="11">
    <source>
        <dbReference type="Proteomes" id="UP000324907"/>
    </source>
</evidence>
<evidence type="ECO:0000313" key="6">
    <source>
        <dbReference type="EMBL" id="KAA0150562.1"/>
    </source>
</evidence>
<dbReference type="Pfam" id="PF21031">
    <property type="entry name" value="WDR54"/>
    <property type="match status" value="1"/>
</dbReference>
<keyword evidence="10" id="KW-1185">Reference proteome</keyword>
<evidence type="ECO:0000313" key="8">
    <source>
        <dbReference type="EMBL" id="KAA0175961.1"/>
    </source>
</evidence>
<dbReference type="SMART" id="SM00320">
    <property type="entry name" value="WD40"/>
    <property type="match status" value="3"/>
</dbReference>
<dbReference type="InterPro" id="IPR049546">
    <property type="entry name" value="WDR54_beta_prop"/>
</dbReference>
<evidence type="ECO:0000313" key="10">
    <source>
        <dbReference type="Proteomes" id="UP000323011"/>
    </source>
</evidence>
<dbReference type="Proteomes" id="UP000324907">
    <property type="component" value="Unassembled WGS sequence"/>
</dbReference>
<dbReference type="Proteomes" id="UP000322899">
    <property type="component" value="Unassembled WGS sequence"/>
</dbReference>
<dbReference type="OrthoDB" id="75172at2759"/>
<dbReference type="EMBL" id="VLTM01000181">
    <property type="protein sequence ID" value="KAA0146646.1"/>
    <property type="molecule type" value="Genomic_DNA"/>
</dbReference>
<dbReference type="EMBL" id="VLTL01000185">
    <property type="protein sequence ID" value="KAA0155054.1"/>
    <property type="molecule type" value="Genomic_DNA"/>
</dbReference>
<dbReference type="PROSITE" id="PS50082">
    <property type="entry name" value="WD_REPEATS_2"/>
    <property type="match status" value="2"/>
</dbReference>
<dbReference type="InterPro" id="IPR001680">
    <property type="entry name" value="WD40_rpt"/>
</dbReference>
<keyword evidence="1 3" id="KW-0853">WD repeat</keyword>
<dbReference type="AlphaFoldDB" id="A0A5A8CC65"/>
<feature type="repeat" description="WD" evidence="3">
    <location>
        <begin position="206"/>
        <end position="247"/>
    </location>
</feature>
<dbReference type="EMBL" id="VLTN01000033">
    <property type="protein sequence ID" value="KAA0150562.1"/>
    <property type="molecule type" value="Genomic_DNA"/>
</dbReference>
<dbReference type="PROSITE" id="PS50294">
    <property type="entry name" value="WD_REPEATS_REGION"/>
    <property type="match status" value="2"/>
</dbReference>
<evidence type="ECO:0000256" key="2">
    <source>
        <dbReference type="ARBA" id="ARBA00022737"/>
    </source>
</evidence>
<dbReference type="PANTHER" id="PTHR44129">
    <property type="entry name" value="WD REPEAT-CONTAINING PROTEIN POP1"/>
    <property type="match status" value="1"/>
</dbReference>
<dbReference type="Proteomes" id="UP000325113">
    <property type="component" value="Unassembled WGS sequence"/>
</dbReference>
<keyword evidence="2" id="KW-0677">Repeat</keyword>
<evidence type="ECO:0000313" key="5">
    <source>
        <dbReference type="EMBL" id="KAA0146646.1"/>
    </source>
</evidence>
<evidence type="ECO:0000313" key="7">
    <source>
        <dbReference type="EMBL" id="KAA0155054.1"/>
    </source>
</evidence>
<dbReference type="InterPro" id="IPR011047">
    <property type="entry name" value="Quinoprotein_ADH-like_sf"/>
</dbReference>
<dbReference type="InterPro" id="IPR050349">
    <property type="entry name" value="WD_LIS1/nudF_dynein_reg"/>
</dbReference>
<dbReference type="Proteomes" id="UP000323011">
    <property type="component" value="Unassembled WGS sequence"/>
</dbReference>
<evidence type="ECO:0000256" key="3">
    <source>
        <dbReference type="PROSITE-ProRule" id="PRU00221"/>
    </source>
</evidence>
<dbReference type="SUPFAM" id="SSF50998">
    <property type="entry name" value="Quinoprotein alcohol dehydrogenase-like"/>
    <property type="match status" value="1"/>
</dbReference>
<comment type="caution">
    <text evidence="6">The sequence shown here is derived from an EMBL/GenBank/DDBJ whole genome shotgun (WGS) entry which is preliminary data.</text>
</comment>
<reference evidence="9 10" key="1">
    <citation type="submission" date="2019-07" db="EMBL/GenBank/DDBJ databases">
        <title>Genomes of Cafeteria roenbergensis.</title>
        <authorList>
            <person name="Fischer M.G."/>
            <person name="Hackl T."/>
            <person name="Roman M."/>
        </authorList>
    </citation>
    <scope>NUCLEOTIDE SEQUENCE [LARGE SCALE GENOMIC DNA]</scope>
    <source>
        <strain evidence="6 10">BVI</strain>
        <strain evidence="5 12">Cflag</strain>
        <strain evidence="8 9">E4-10P</strain>
        <strain evidence="7 11">RCC970-E3</strain>
    </source>
</reference>
<gene>
    <name evidence="8" type="ORF">FNF27_02682</name>
    <name evidence="7" type="ORF">FNF28_06765</name>
    <name evidence="6" type="ORF">FNF29_05137</name>
    <name evidence="5" type="ORF">FNF31_07740</name>
</gene>
<feature type="repeat" description="WD" evidence="3">
    <location>
        <begin position="294"/>
        <end position="325"/>
    </location>
</feature>
<dbReference type="EMBL" id="VLTO01000011">
    <property type="protein sequence ID" value="KAA0175961.1"/>
    <property type="molecule type" value="Genomic_DNA"/>
</dbReference>
<evidence type="ECO:0000259" key="4">
    <source>
        <dbReference type="Pfam" id="PF21031"/>
    </source>
</evidence>
<evidence type="ECO:0000313" key="9">
    <source>
        <dbReference type="Proteomes" id="UP000322899"/>
    </source>
</evidence>
<name>A0A5A8CC65_CAFRO</name>